<organism evidence="2 3">
    <name type="scientific">Levilactobacillus brevis KB290</name>
    <dbReference type="NCBI Taxonomy" id="1001583"/>
    <lineage>
        <taxon>Bacteria</taxon>
        <taxon>Bacillati</taxon>
        <taxon>Bacillota</taxon>
        <taxon>Bacilli</taxon>
        <taxon>Lactobacillales</taxon>
        <taxon>Lactobacillaceae</taxon>
        <taxon>Levilactobacillus</taxon>
    </lineage>
</organism>
<dbReference type="KEGG" id="lbk:LVISKB_1976"/>
<dbReference type="PATRIC" id="fig|1001583.3.peg.1962"/>
<dbReference type="Gene3D" id="3.90.1150.200">
    <property type="match status" value="1"/>
</dbReference>
<evidence type="ECO:0000259" key="1">
    <source>
        <dbReference type="Pfam" id="PF08818"/>
    </source>
</evidence>
<proteinExistence type="predicted"/>
<feature type="domain" description="YdhG-like" evidence="1">
    <location>
        <begin position="21"/>
        <end position="113"/>
    </location>
</feature>
<accession>M5B1D2</accession>
<dbReference type="HOGENOM" id="CLU_128703_1_0_9"/>
<evidence type="ECO:0000313" key="3">
    <source>
        <dbReference type="Proteomes" id="UP000012042"/>
    </source>
</evidence>
<gene>
    <name evidence="2" type="ORF">LVISKB_1976</name>
</gene>
<reference evidence="2 3" key="1">
    <citation type="journal article" date="2013" name="PLoS ONE">
        <title>Genomic Analysis by Deep Sequencing of the Probiotic Lactobacillus brevis KB290 Harboring Nine Plasmids Reveals Genomic Stability.</title>
        <authorList>
            <person name="Fukao M."/>
            <person name="Oshima K."/>
            <person name="Morita H."/>
            <person name="Toh H."/>
            <person name="Suda W."/>
            <person name="Kim S.W."/>
            <person name="Suzuki S."/>
            <person name="Yakabe T."/>
            <person name="Hattori M."/>
            <person name="Yajima N."/>
        </authorList>
    </citation>
    <scope>NUCLEOTIDE SEQUENCE [LARGE SCALE GENOMIC DNA]</scope>
    <source>
        <strain evidence="2 3">KB290</strain>
    </source>
</reference>
<protein>
    <recommendedName>
        <fullName evidence="1">YdhG-like domain-containing protein</fullName>
    </recommendedName>
</protein>
<name>M5B1D2_LEVBR</name>
<sequence length="121" mass="13397">MGNGELIMTINDYLIDIDSNHQADFTALYQLLQDLLPNASQKISYGMSAFYSGKHPIIYLAAAKNHLGLYPTPGPIKHFAAALSSYRTSKGAIQIPYNQALPVQLITDIVQFRLQELKTAD</sequence>
<dbReference type="AlphaFoldDB" id="M5B1D2"/>
<dbReference type="Proteomes" id="UP000012042">
    <property type="component" value="Chromosome"/>
</dbReference>
<dbReference type="InterPro" id="IPR014922">
    <property type="entry name" value="YdhG-like"/>
</dbReference>
<evidence type="ECO:0000313" key="2">
    <source>
        <dbReference type="EMBL" id="BAN07611.1"/>
    </source>
</evidence>
<dbReference type="EMBL" id="AP012167">
    <property type="protein sequence ID" value="BAN07611.1"/>
    <property type="molecule type" value="Genomic_DNA"/>
</dbReference>
<dbReference type="Pfam" id="PF08818">
    <property type="entry name" value="DUF1801"/>
    <property type="match status" value="1"/>
</dbReference>
<dbReference type="SUPFAM" id="SSF159888">
    <property type="entry name" value="YdhG-like"/>
    <property type="match status" value="1"/>
</dbReference>